<name>A0A2U8HAA2_9RHOB</name>
<proteinExistence type="predicted"/>
<organism evidence="1 2">
    <name type="scientific">Alloyangia pacifica</name>
    <dbReference type="NCBI Taxonomy" id="311180"/>
    <lineage>
        <taxon>Bacteria</taxon>
        <taxon>Pseudomonadati</taxon>
        <taxon>Pseudomonadota</taxon>
        <taxon>Alphaproteobacteria</taxon>
        <taxon>Rhodobacterales</taxon>
        <taxon>Roseobacteraceae</taxon>
        <taxon>Alloyangia</taxon>
    </lineage>
</organism>
<dbReference type="KEGG" id="ypac:CEW88_03615"/>
<reference evidence="1 2" key="1">
    <citation type="submission" date="2017-06" db="EMBL/GenBank/DDBJ databases">
        <title>Yangia sp. YSBP01 complete genome sequence.</title>
        <authorList>
            <person name="Woo J.-H."/>
            <person name="Kim H.-S."/>
        </authorList>
    </citation>
    <scope>NUCLEOTIDE SEQUENCE [LARGE SCALE GENOMIC DNA]</scope>
    <source>
        <strain evidence="1 2">YSBP01</strain>
    </source>
</reference>
<evidence type="ECO:0000313" key="1">
    <source>
        <dbReference type="EMBL" id="AWI82832.1"/>
    </source>
</evidence>
<gene>
    <name evidence="1" type="ORF">CEW88_03615</name>
</gene>
<evidence type="ECO:0000313" key="2">
    <source>
        <dbReference type="Proteomes" id="UP000244915"/>
    </source>
</evidence>
<dbReference type="EMBL" id="CP022189">
    <property type="protein sequence ID" value="AWI82832.1"/>
    <property type="molecule type" value="Genomic_DNA"/>
</dbReference>
<sequence>MQIETIELSQINFRTLDVQKVVRAQYGTQDHSRWVFSTRRGASATGNRLFYKVWNRNHVRRDNLLGALQSGFYDSSTVPALRALILSDGLCRGYVMDECVKPTKRNNDFFDLVARRTVETQYFAVQFGQAHTLEWQGQSSMIDLEGVYPVADLHLVRRHVSAFASADYAALVETLYHERSTGIYSAWSELPLERHHSWLRQPFSKALQTARKYQGKALSRVFPRQGLIEP</sequence>
<protein>
    <submittedName>
        <fullName evidence="1">Uncharacterized protein</fullName>
    </submittedName>
</protein>
<accession>A0A2U8HAA2</accession>
<dbReference type="OrthoDB" id="7873091at2"/>
<dbReference type="Proteomes" id="UP000244915">
    <property type="component" value="Chromosome 1"/>
</dbReference>
<dbReference type="RefSeq" id="WP_108964722.1">
    <property type="nucleotide sequence ID" value="NZ_CP022189.1"/>
</dbReference>
<dbReference type="AlphaFoldDB" id="A0A2U8HAA2"/>